<dbReference type="Pfam" id="PF00551">
    <property type="entry name" value="Formyl_trans_N"/>
    <property type="match status" value="1"/>
</dbReference>
<dbReference type="InterPro" id="IPR036477">
    <property type="entry name" value="Formyl_transf_N_sf"/>
</dbReference>
<dbReference type="InterPro" id="IPR002376">
    <property type="entry name" value="Formyl_transf_N"/>
</dbReference>
<name>A0A3B0UXK1_9ZZZZ</name>
<dbReference type="GO" id="GO:0009507">
    <property type="term" value="C:chloroplast"/>
    <property type="evidence" value="ECO:0007669"/>
    <property type="project" value="TreeGrafter"/>
</dbReference>
<dbReference type="AlphaFoldDB" id="A0A3B0UXK1"/>
<sequence>MKLAVLLSGTGRTLDNFHAQISQGGMRGSIEVVIANTPEALGLRKAENYGYPALYAPDNEAVNQALADYEVDLVLLAGYLKLYSPPPELARAVLNIHPSLIPSFCGPGFYGMRVHRAVYERGVKVSGCTVHFANQYYDEGPIVVQKCVPLKAEDSPDDIAAKVFAAECAAYPEAVNLVCARGIDYFWQSRQGGGK</sequence>
<evidence type="ECO:0000313" key="6">
    <source>
        <dbReference type="EMBL" id="VAW32863.1"/>
    </source>
</evidence>
<dbReference type="EMBL" id="UOEX01000015">
    <property type="protein sequence ID" value="VAW32863.1"/>
    <property type="molecule type" value="Genomic_DNA"/>
</dbReference>
<dbReference type="GO" id="GO:0004644">
    <property type="term" value="F:phosphoribosylglycinamide formyltransferase activity"/>
    <property type="evidence" value="ECO:0007669"/>
    <property type="project" value="UniProtKB-EC"/>
</dbReference>
<gene>
    <name evidence="6" type="ORF">MNBD_DELTA03-852</name>
</gene>
<comment type="pathway">
    <text evidence="1">Purine metabolism; IMP biosynthesis via de novo pathway; N(2)-formyl-N(1)-(5-phospho-D-ribosyl)glycinamide from N(1)-(5-phospho-D-ribosyl)glycinamide (10-formyl THF route): step 1/1.</text>
</comment>
<dbReference type="GO" id="GO:0006189">
    <property type="term" value="P:'de novo' IMP biosynthetic process"/>
    <property type="evidence" value="ECO:0007669"/>
    <property type="project" value="InterPro"/>
</dbReference>
<protein>
    <recommendedName>
        <fullName evidence="2">phosphoribosylglycinamide formyltransferase 1</fullName>
        <ecNumber evidence="2">2.1.2.2</ecNumber>
    </recommendedName>
</protein>
<dbReference type="InterPro" id="IPR004607">
    <property type="entry name" value="GART"/>
</dbReference>
<dbReference type="SUPFAM" id="SSF53328">
    <property type="entry name" value="Formyltransferase"/>
    <property type="match status" value="1"/>
</dbReference>
<proteinExistence type="predicted"/>
<dbReference type="PANTHER" id="PTHR43369:SF2">
    <property type="entry name" value="PHOSPHORIBOSYLGLYCINAMIDE FORMYLTRANSFERASE"/>
    <property type="match status" value="1"/>
</dbReference>
<dbReference type="Gene3D" id="3.40.50.170">
    <property type="entry name" value="Formyl transferase, N-terminal domain"/>
    <property type="match status" value="1"/>
</dbReference>
<dbReference type="PANTHER" id="PTHR43369">
    <property type="entry name" value="PHOSPHORIBOSYLGLYCINAMIDE FORMYLTRANSFERASE"/>
    <property type="match status" value="1"/>
</dbReference>
<evidence type="ECO:0000256" key="2">
    <source>
        <dbReference type="ARBA" id="ARBA00012254"/>
    </source>
</evidence>
<reference evidence="6" key="1">
    <citation type="submission" date="2018-06" db="EMBL/GenBank/DDBJ databases">
        <authorList>
            <person name="Zhirakovskaya E."/>
        </authorList>
    </citation>
    <scope>NUCLEOTIDE SEQUENCE</scope>
</reference>
<keyword evidence="4" id="KW-0658">Purine biosynthesis</keyword>
<evidence type="ECO:0000259" key="5">
    <source>
        <dbReference type="Pfam" id="PF00551"/>
    </source>
</evidence>
<feature type="domain" description="Formyl transferase N-terminal" evidence="5">
    <location>
        <begin position="1"/>
        <end position="175"/>
    </location>
</feature>
<organism evidence="6">
    <name type="scientific">hydrothermal vent metagenome</name>
    <dbReference type="NCBI Taxonomy" id="652676"/>
    <lineage>
        <taxon>unclassified sequences</taxon>
        <taxon>metagenomes</taxon>
        <taxon>ecological metagenomes</taxon>
    </lineage>
</organism>
<dbReference type="CDD" id="cd08645">
    <property type="entry name" value="FMT_core_GART"/>
    <property type="match status" value="1"/>
</dbReference>
<dbReference type="EC" id="2.1.2.2" evidence="2"/>
<evidence type="ECO:0000256" key="4">
    <source>
        <dbReference type="ARBA" id="ARBA00022755"/>
    </source>
</evidence>
<keyword evidence="3 6" id="KW-0808">Transferase</keyword>
<evidence type="ECO:0000256" key="1">
    <source>
        <dbReference type="ARBA" id="ARBA00005054"/>
    </source>
</evidence>
<evidence type="ECO:0000256" key="3">
    <source>
        <dbReference type="ARBA" id="ARBA00022679"/>
    </source>
</evidence>
<accession>A0A3B0UXK1</accession>